<dbReference type="InParanoid" id="A0A166AYM2"/>
<dbReference type="EMBL" id="KV425944">
    <property type="protein sequence ID" value="KZV96299.1"/>
    <property type="molecule type" value="Genomic_DNA"/>
</dbReference>
<sequence length="58" mass="5813">MQFFANTIALLALLVVVLAAPPAAPGSGESGTDMCKMGGPVAEEKRELGSHNALVGCA</sequence>
<feature type="chain" id="PRO_5007870934" evidence="1">
    <location>
        <begin position="20"/>
        <end position="58"/>
    </location>
</feature>
<keyword evidence="3" id="KW-1185">Reference proteome</keyword>
<evidence type="ECO:0000313" key="3">
    <source>
        <dbReference type="Proteomes" id="UP000077266"/>
    </source>
</evidence>
<reference evidence="2 3" key="1">
    <citation type="journal article" date="2016" name="Mol. Biol. Evol.">
        <title>Comparative Genomics of Early-Diverging Mushroom-Forming Fungi Provides Insights into the Origins of Lignocellulose Decay Capabilities.</title>
        <authorList>
            <person name="Nagy L.G."/>
            <person name="Riley R."/>
            <person name="Tritt A."/>
            <person name="Adam C."/>
            <person name="Daum C."/>
            <person name="Floudas D."/>
            <person name="Sun H."/>
            <person name="Yadav J.S."/>
            <person name="Pangilinan J."/>
            <person name="Larsson K.H."/>
            <person name="Matsuura K."/>
            <person name="Barry K."/>
            <person name="Labutti K."/>
            <person name="Kuo R."/>
            <person name="Ohm R.A."/>
            <person name="Bhattacharya S.S."/>
            <person name="Shirouzu T."/>
            <person name="Yoshinaga Y."/>
            <person name="Martin F.M."/>
            <person name="Grigoriev I.V."/>
            <person name="Hibbett D.S."/>
        </authorList>
    </citation>
    <scope>NUCLEOTIDE SEQUENCE [LARGE SCALE GENOMIC DNA]</scope>
    <source>
        <strain evidence="2 3">HHB12029</strain>
    </source>
</reference>
<dbReference type="Proteomes" id="UP000077266">
    <property type="component" value="Unassembled WGS sequence"/>
</dbReference>
<evidence type="ECO:0000256" key="1">
    <source>
        <dbReference type="SAM" id="SignalP"/>
    </source>
</evidence>
<keyword evidence="1" id="KW-0732">Signal</keyword>
<gene>
    <name evidence="2" type="ORF">EXIGLDRAFT_765402</name>
</gene>
<protein>
    <submittedName>
        <fullName evidence="2">Uncharacterized protein</fullName>
    </submittedName>
</protein>
<organism evidence="2 3">
    <name type="scientific">Exidia glandulosa HHB12029</name>
    <dbReference type="NCBI Taxonomy" id="1314781"/>
    <lineage>
        <taxon>Eukaryota</taxon>
        <taxon>Fungi</taxon>
        <taxon>Dikarya</taxon>
        <taxon>Basidiomycota</taxon>
        <taxon>Agaricomycotina</taxon>
        <taxon>Agaricomycetes</taxon>
        <taxon>Auriculariales</taxon>
        <taxon>Exidiaceae</taxon>
        <taxon>Exidia</taxon>
    </lineage>
</organism>
<name>A0A166AYM2_EXIGL</name>
<proteinExistence type="predicted"/>
<dbReference type="AlphaFoldDB" id="A0A166AYM2"/>
<feature type="signal peptide" evidence="1">
    <location>
        <begin position="1"/>
        <end position="19"/>
    </location>
</feature>
<evidence type="ECO:0000313" key="2">
    <source>
        <dbReference type="EMBL" id="KZV96299.1"/>
    </source>
</evidence>
<accession>A0A166AYM2</accession>